<dbReference type="Proteomes" id="UP000271464">
    <property type="component" value="Unassembled WGS sequence"/>
</dbReference>
<dbReference type="EMBL" id="UPHM01000169">
    <property type="protein sequence ID" value="VBA33075.1"/>
    <property type="molecule type" value="Genomic_DNA"/>
</dbReference>
<name>A0ABY6RSV6_9MYCO</name>
<evidence type="ECO:0000313" key="1">
    <source>
        <dbReference type="EMBL" id="VBA33075.1"/>
    </source>
</evidence>
<sequence length="98" mass="11252">MDTVDAVAQAISESCGCRWDPKNDPEMYMYYRRAATRALNAFASARGVVEERRVMTPQGTSRVLRPDEEELGDRLRGLGWWIESRLVSGWVRKDNTNE</sequence>
<reference evidence="1 2" key="1">
    <citation type="submission" date="2018-09" db="EMBL/GenBank/DDBJ databases">
        <authorList>
            <person name="Tagini F."/>
        </authorList>
    </citation>
    <scope>NUCLEOTIDE SEQUENCE [LARGE SCALE GENOMIC DNA]</scope>
    <source>
        <strain evidence="1 2">MK4</strain>
    </source>
</reference>
<gene>
    <name evidence="1" type="ORF">LAUMK4_05865</name>
</gene>
<accession>A0ABY6RSV6</accession>
<comment type="caution">
    <text evidence="1">The sequence shown here is derived from an EMBL/GenBank/DDBJ whole genome shotgun (WGS) entry which is preliminary data.</text>
</comment>
<evidence type="ECO:0000313" key="2">
    <source>
        <dbReference type="Proteomes" id="UP000271464"/>
    </source>
</evidence>
<proteinExistence type="predicted"/>
<keyword evidence="2" id="KW-1185">Reference proteome</keyword>
<protein>
    <submittedName>
        <fullName evidence="1">Uncharacterized protein</fullName>
    </submittedName>
</protein>
<organism evidence="1 2">
    <name type="scientific">Mycobacterium persicum</name>
    <dbReference type="NCBI Taxonomy" id="1487726"/>
    <lineage>
        <taxon>Bacteria</taxon>
        <taxon>Bacillati</taxon>
        <taxon>Actinomycetota</taxon>
        <taxon>Actinomycetes</taxon>
        <taxon>Mycobacteriales</taxon>
        <taxon>Mycobacteriaceae</taxon>
        <taxon>Mycobacterium</taxon>
    </lineage>
</organism>